<feature type="transmembrane region" description="Helical" evidence="1">
    <location>
        <begin position="84"/>
        <end position="101"/>
    </location>
</feature>
<keyword evidence="1" id="KW-0472">Membrane</keyword>
<reference evidence="3" key="1">
    <citation type="journal article" date="2014" name="Front. Microbiol.">
        <title>High frequency of phylogenetically diverse reductive dehalogenase-homologous genes in deep subseafloor sedimentary metagenomes.</title>
        <authorList>
            <person name="Kawai M."/>
            <person name="Futagami T."/>
            <person name="Toyoda A."/>
            <person name="Takaki Y."/>
            <person name="Nishi S."/>
            <person name="Hori S."/>
            <person name="Arai W."/>
            <person name="Tsubouchi T."/>
            <person name="Morono Y."/>
            <person name="Uchiyama I."/>
            <person name="Ito T."/>
            <person name="Fujiyama A."/>
            <person name="Inagaki F."/>
            <person name="Takami H."/>
        </authorList>
    </citation>
    <scope>NUCLEOTIDE SEQUENCE</scope>
    <source>
        <strain evidence="3">Expedition CK06-06</strain>
    </source>
</reference>
<organism evidence="3">
    <name type="scientific">marine sediment metagenome</name>
    <dbReference type="NCBI Taxonomy" id="412755"/>
    <lineage>
        <taxon>unclassified sequences</taxon>
        <taxon>metagenomes</taxon>
        <taxon>ecological metagenomes</taxon>
    </lineage>
</organism>
<evidence type="ECO:0000313" key="3">
    <source>
        <dbReference type="EMBL" id="GAI85322.1"/>
    </source>
</evidence>
<comment type="caution">
    <text evidence="3">The sequence shown here is derived from an EMBL/GenBank/DDBJ whole genome shotgun (WGS) entry which is preliminary data.</text>
</comment>
<evidence type="ECO:0000259" key="2">
    <source>
        <dbReference type="Pfam" id="PF24709"/>
    </source>
</evidence>
<accession>X1RX08</accession>
<dbReference type="EMBL" id="BARW01006011">
    <property type="protein sequence ID" value="GAI85322.1"/>
    <property type="molecule type" value="Genomic_DNA"/>
</dbReference>
<dbReference type="AlphaFoldDB" id="X1RX08"/>
<evidence type="ECO:0000256" key="1">
    <source>
        <dbReference type="SAM" id="Phobius"/>
    </source>
</evidence>
<name>X1RX08_9ZZZZ</name>
<feature type="transmembrane region" description="Helical" evidence="1">
    <location>
        <begin position="37"/>
        <end position="55"/>
    </location>
</feature>
<feature type="transmembrane region" description="Helical" evidence="1">
    <location>
        <begin position="62"/>
        <end position="78"/>
    </location>
</feature>
<proteinExistence type="predicted"/>
<sequence length="111" mass="12777">MKKFIYSLPRILAILIVAFLAMFILEGFSPEFGWQDSLYHLIITLIFLGGTILAWKKPKMGGWIFILLGLLIYLNMIFRQQWRNGIIIGGMPLLTGILFLVEGFRKKNKAD</sequence>
<keyword evidence="1" id="KW-1133">Transmembrane helix</keyword>
<gene>
    <name evidence="3" type="ORF">S12H4_12571</name>
</gene>
<dbReference type="Pfam" id="PF24709">
    <property type="entry name" value="DUF7670"/>
    <property type="match status" value="1"/>
</dbReference>
<feature type="transmembrane region" description="Helical" evidence="1">
    <location>
        <begin position="7"/>
        <end position="25"/>
    </location>
</feature>
<keyword evidence="1" id="KW-0812">Transmembrane</keyword>
<dbReference type="InterPro" id="IPR056087">
    <property type="entry name" value="DUF7670"/>
</dbReference>
<protein>
    <recommendedName>
        <fullName evidence="2">DUF7670 domain-containing protein</fullName>
    </recommendedName>
</protein>
<feature type="domain" description="DUF7670" evidence="2">
    <location>
        <begin position="3"/>
        <end position="109"/>
    </location>
</feature>